<dbReference type="Proteomes" id="UP001227192">
    <property type="component" value="Unassembled WGS sequence"/>
</dbReference>
<organism evidence="2 3">
    <name type="scientific">Penicillium thymicola</name>
    <dbReference type="NCBI Taxonomy" id="293382"/>
    <lineage>
        <taxon>Eukaryota</taxon>
        <taxon>Fungi</taxon>
        <taxon>Dikarya</taxon>
        <taxon>Ascomycota</taxon>
        <taxon>Pezizomycotina</taxon>
        <taxon>Eurotiomycetes</taxon>
        <taxon>Eurotiomycetidae</taxon>
        <taxon>Eurotiales</taxon>
        <taxon>Aspergillaceae</taxon>
        <taxon>Penicillium</taxon>
    </lineage>
</organism>
<keyword evidence="3" id="KW-1185">Reference proteome</keyword>
<proteinExistence type="predicted"/>
<evidence type="ECO:0000313" key="2">
    <source>
        <dbReference type="EMBL" id="KAJ9487889.1"/>
    </source>
</evidence>
<evidence type="ECO:0000313" key="3">
    <source>
        <dbReference type="Proteomes" id="UP001227192"/>
    </source>
</evidence>
<reference evidence="2" key="2">
    <citation type="journal article" date="2016" name="Fungal Biol.">
        <title>Ochratoxin A production by Penicillium thymicola.</title>
        <authorList>
            <person name="Nguyen H.D.T."/>
            <person name="McMullin D.R."/>
            <person name="Ponomareva E."/>
            <person name="Riley R."/>
            <person name="Pomraning K.R."/>
            <person name="Baker S.E."/>
            <person name="Seifert K.A."/>
        </authorList>
    </citation>
    <scope>NUCLEOTIDE SEQUENCE</scope>
    <source>
        <strain evidence="2">DAOM 180753</strain>
    </source>
</reference>
<reference evidence="2" key="1">
    <citation type="submission" date="2015-06" db="EMBL/GenBank/DDBJ databases">
        <authorList>
            <person name="Nguyen H."/>
        </authorList>
    </citation>
    <scope>NUCLEOTIDE SEQUENCE</scope>
    <source>
        <strain evidence="2">DAOM 180753</strain>
    </source>
</reference>
<feature type="region of interest" description="Disordered" evidence="1">
    <location>
        <begin position="43"/>
        <end position="73"/>
    </location>
</feature>
<protein>
    <submittedName>
        <fullName evidence="2">Uncharacterized protein</fullName>
    </submittedName>
</protein>
<accession>A0AAI9X8Z6</accession>
<dbReference type="EMBL" id="LACB01000139">
    <property type="protein sequence ID" value="KAJ9487889.1"/>
    <property type="molecule type" value="Genomic_DNA"/>
</dbReference>
<comment type="caution">
    <text evidence="2">The sequence shown here is derived from an EMBL/GenBank/DDBJ whole genome shotgun (WGS) entry which is preliminary data.</text>
</comment>
<sequence>MKSYEGRRQYLSHLHVQKLEDHTQIITLSSSILSNPTLHSNLLASLDPTTPPKPNLDHNAYPCPQSRSPARPP</sequence>
<gene>
    <name evidence="2" type="ORF">VN97_g5405</name>
</gene>
<name>A0AAI9X8Z6_PENTH</name>
<evidence type="ECO:0000256" key="1">
    <source>
        <dbReference type="SAM" id="MobiDB-lite"/>
    </source>
</evidence>
<dbReference type="AlphaFoldDB" id="A0AAI9X8Z6"/>